<organism evidence="2 3">
    <name type="scientific">Pseudoduganella lutea</name>
    <dbReference type="NCBI Taxonomy" id="321985"/>
    <lineage>
        <taxon>Bacteria</taxon>
        <taxon>Pseudomonadati</taxon>
        <taxon>Pseudomonadota</taxon>
        <taxon>Betaproteobacteria</taxon>
        <taxon>Burkholderiales</taxon>
        <taxon>Oxalobacteraceae</taxon>
        <taxon>Telluria group</taxon>
        <taxon>Pseudoduganella</taxon>
    </lineage>
</organism>
<name>A0A4V0Z3E8_9BURK</name>
<evidence type="ECO:0000256" key="1">
    <source>
        <dbReference type="SAM" id="MobiDB-lite"/>
    </source>
</evidence>
<feature type="region of interest" description="Disordered" evidence="1">
    <location>
        <begin position="142"/>
        <end position="179"/>
    </location>
</feature>
<dbReference type="KEGG" id="plue:EWM63_09645"/>
<sequence length="179" mass="19005">MKSIQTTAATTTPTLQYITLKSDTASKLGKYAEGSISYTLQCDPSRTALFVAISDNSSGGYFSREYVPVDRIQELVGNPNKSAFPSKALKIAFTGKSSNNAGFLAAILHAEGLLARATDNEAKHVPTGDWVNWKTALLALESNPADTSPPSAQSADVSAGPEKRKTLTLKRAKPASLTE</sequence>
<dbReference type="RefSeq" id="WP_130186322.1">
    <property type="nucleotide sequence ID" value="NZ_CP035913.1"/>
</dbReference>
<reference evidence="2 3" key="1">
    <citation type="submission" date="2019-02" db="EMBL/GenBank/DDBJ databases">
        <title>Draft Genome Sequences of Six Type Strains of the Genus Massilia.</title>
        <authorList>
            <person name="Miess H."/>
            <person name="Frediansyhah A."/>
            <person name="Gross H."/>
        </authorList>
    </citation>
    <scope>NUCLEOTIDE SEQUENCE [LARGE SCALE GENOMIC DNA]</scope>
    <source>
        <strain evidence="2 3">DSM 17473</strain>
    </source>
</reference>
<keyword evidence="3" id="KW-1185">Reference proteome</keyword>
<gene>
    <name evidence="2" type="ORF">EWM63_09645</name>
</gene>
<feature type="compositionally biased region" description="Polar residues" evidence="1">
    <location>
        <begin position="144"/>
        <end position="156"/>
    </location>
</feature>
<dbReference type="AlphaFoldDB" id="A0A4V0Z3E8"/>
<accession>A0A4V0Z3E8</accession>
<evidence type="ECO:0000313" key="3">
    <source>
        <dbReference type="Proteomes" id="UP000290637"/>
    </source>
</evidence>
<proteinExistence type="predicted"/>
<protein>
    <submittedName>
        <fullName evidence="2">Uncharacterized protein</fullName>
    </submittedName>
</protein>
<dbReference type="OrthoDB" id="8759680at2"/>
<dbReference type="EMBL" id="CP035913">
    <property type="protein sequence ID" value="QBE63193.1"/>
    <property type="molecule type" value="Genomic_DNA"/>
</dbReference>
<dbReference type="Proteomes" id="UP000290637">
    <property type="component" value="Chromosome"/>
</dbReference>
<evidence type="ECO:0000313" key="2">
    <source>
        <dbReference type="EMBL" id="QBE63193.1"/>
    </source>
</evidence>